<gene>
    <name evidence="1" type="ORF">BJF95_03075</name>
</gene>
<proteinExistence type="predicted"/>
<protein>
    <recommendedName>
        <fullName evidence="3">VWFA domain-containing protein</fullName>
    </recommendedName>
</protein>
<evidence type="ECO:0000313" key="2">
    <source>
        <dbReference type="Proteomes" id="UP000186894"/>
    </source>
</evidence>
<accession>A0A1Q8ZVS4</accession>
<comment type="caution">
    <text evidence="1">The sequence shown here is derived from an EMBL/GenBank/DDBJ whole genome shotgun (WGS) entry which is preliminary data.</text>
</comment>
<dbReference type="RefSeq" id="WP_075638275.1">
    <property type="nucleotide sequence ID" value="NZ_MKIM01000022.1"/>
</dbReference>
<dbReference type="EMBL" id="MKIM01000022">
    <property type="protein sequence ID" value="OLP46152.1"/>
    <property type="molecule type" value="Genomic_DNA"/>
</dbReference>
<sequence length="310" mass="33829">MGNGRWSAQSWAQYAHNNVHNQTRSQIFSTQTLLDTYNPAKIKMRESRASADNPHPTPIILASDVTGSMGMIAEQLMRDGLNTLAQEIYGRKPISDPHIMIMAVGDAKTDSAPLQVTQFEADIRVAEQARELWLEGGGGGNGGESYCAAHLFAAMKTATDAAEKENRKGFLFTIGDEPVHDGMTRQEIERVMGIKTEKDLSGKECVALAQRNWEVFHIVLTNEGFCQSNPAPVLSSWQKILPERTIKLSDVNRLAETIISLIQVNRGADPDAVASSWSDSTAIVVSDALKSYGASATAPQTKGIRRLLGF</sequence>
<evidence type="ECO:0000313" key="1">
    <source>
        <dbReference type="EMBL" id="OLP46152.1"/>
    </source>
</evidence>
<dbReference type="Proteomes" id="UP000186894">
    <property type="component" value="Unassembled WGS sequence"/>
</dbReference>
<keyword evidence="2" id="KW-1185">Reference proteome</keyword>
<dbReference type="AlphaFoldDB" id="A0A1Q8ZVS4"/>
<organism evidence="1 2">
    <name type="scientific">Rhizobium oryziradicis</name>
    <dbReference type="NCBI Taxonomy" id="1867956"/>
    <lineage>
        <taxon>Bacteria</taxon>
        <taxon>Pseudomonadati</taxon>
        <taxon>Pseudomonadota</taxon>
        <taxon>Alphaproteobacteria</taxon>
        <taxon>Hyphomicrobiales</taxon>
        <taxon>Rhizobiaceae</taxon>
        <taxon>Rhizobium/Agrobacterium group</taxon>
        <taxon>Rhizobium</taxon>
    </lineage>
</organism>
<name>A0A1Q8ZVS4_9HYPH</name>
<evidence type="ECO:0008006" key="3">
    <source>
        <dbReference type="Google" id="ProtNLM"/>
    </source>
</evidence>
<dbReference type="STRING" id="1867956.BJF95_03075"/>
<reference evidence="1 2" key="1">
    <citation type="submission" date="2016-09" db="EMBL/GenBank/DDBJ databases">
        <title>Rhizobium oryziradicis sp. nov., isolated from the root of rice.</title>
        <authorList>
            <person name="Zhao J."/>
            <person name="Zhang X."/>
        </authorList>
    </citation>
    <scope>NUCLEOTIDE SEQUENCE [LARGE SCALE GENOMIC DNA]</scope>
    <source>
        <strain evidence="1 2">N19</strain>
    </source>
</reference>